<keyword evidence="3" id="KW-1185">Reference proteome</keyword>
<dbReference type="Proteomes" id="UP000606974">
    <property type="component" value="Unassembled WGS sequence"/>
</dbReference>
<comment type="caution">
    <text evidence="2">The sequence shown here is derived from an EMBL/GenBank/DDBJ whole genome shotgun (WGS) entry which is preliminary data.</text>
</comment>
<protein>
    <submittedName>
        <fullName evidence="2">Uncharacterized protein</fullName>
    </submittedName>
</protein>
<name>A0A8H7AKD7_9EURO</name>
<proteinExistence type="predicted"/>
<sequence length="75" mass="9120">MGSSQSVPYYDQPRRHRHRSREREYFRPPGGYRRPDLLPQYGPRYGDSYLRPMPPPGYGGPYVDRYNRRPQRYGW</sequence>
<feature type="region of interest" description="Disordered" evidence="1">
    <location>
        <begin position="1"/>
        <end position="75"/>
    </location>
</feature>
<evidence type="ECO:0000313" key="3">
    <source>
        <dbReference type="Proteomes" id="UP000606974"/>
    </source>
</evidence>
<dbReference type="AlphaFoldDB" id="A0A8H7AKD7"/>
<gene>
    <name evidence="2" type="ORF">GJ744_008958</name>
</gene>
<dbReference type="EMBL" id="JAACFV010000050">
    <property type="protein sequence ID" value="KAF7508711.1"/>
    <property type="molecule type" value="Genomic_DNA"/>
</dbReference>
<evidence type="ECO:0000313" key="2">
    <source>
        <dbReference type="EMBL" id="KAF7508711.1"/>
    </source>
</evidence>
<reference evidence="2" key="1">
    <citation type="submission" date="2020-02" db="EMBL/GenBank/DDBJ databases">
        <authorList>
            <person name="Palmer J.M."/>
        </authorList>
    </citation>
    <scope>NUCLEOTIDE SEQUENCE</scope>
    <source>
        <strain evidence="2">EPUS1.4</strain>
        <tissue evidence="2">Thallus</tissue>
    </source>
</reference>
<evidence type="ECO:0000256" key="1">
    <source>
        <dbReference type="SAM" id="MobiDB-lite"/>
    </source>
</evidence>
<organism evidence="2 3">
    <name type="scientific">Endocarpon pusillum</name>
    <dbReference type="NCBI Taxonomy" id="364733"/>
    <lineage>
        <taxon>Eukaryota</taxon>
        <taxon>Fungi</taxon>
        <taxon>Dikarya</taxon>
        <taxon>Ascomycota</taxon>
        <taxon>Pezizomycotina</taxon>
        <taxon>Eurotiomycetes</taxon>
        <taxon>Chaetothyriomycetidae</taxon>
        <taxon>Verrucariales</taxon>
        <taxon>Verrucariaceae</taxon>
        <taxon>Endocarpon</taxon>
    </lineage>
</organism>
<accession>A0A8H7AKD7</accession>